<gene>
    <name evidence="1" type="ORF">RCL2_002682000</name>
</gene>
<dbReference type="AlphaFoldDB" id="A0A8H3M433"/>
<evidence type="ECO:0000313" key="1">
    <source>
        <dbReference type="EMBL" id="GET00363.1"/>
    </source>
</evidence>
<sequence>MEARSVVLNCLFYLRLWKVHVQTNRNDLMEEIPLRDDDELIAMYKIIKYWTRPEDIPEENIHVIVKAPSSTFL</sequence>
<dbReference type="OrthoDB" id="2387277at2759"/>
<name>A0A8H3M433_9GLOM</name>
<comment type="caution">
    <text evidence="1">The sequence shown here is derived from an EMBL/GenBank/DDBJ whole genome shotgun (WGS) entry which is preliminary data.</text>
</comment>
<evidence type="ECO:0000313" key="2">
    <source>
        <dbReference type="Proteomes" id="UP000615446"/>
    </source>
</evidence>
<reference evidence="1" key="1">
    <citation type="submission" date="2019-10" db="EMBL/GenBank/DDBJ databases">
        <title>Conservation and host-specific expression of non-tandemly repeated heterogenous ribosome RNA gene in arbuscular mycorrhizal fungi.</title>
        <authorList>
            <person name="Maeda T."/>
            <person name="Kobayashi Y."/>
            <person name="Nakagawa T."/>
            <person name="Ezawa T."/>
            <person name="Yamaguchi K."/>
            <person name="Bino T."/>
            <person name="Nishimoto Y."/>
            <person name="Shigenobu S."/>
            <person name="Kawaguchi M."/>
        </authorList>
    </citation>
    <scope>NUCLEOTIDE SEQUENCE</scope>
    <source>
        <strain evidence="1">HR1</strain>
    </source>
</reference>
<protein>
    <submittedName>
        <fullName evidence="1">Uncharacterized protein</fullName>
    </submittedName>
</protein>
<organism evidence="1 2">
    <name type="scientific">Rhizophagus clarus</name>
    <dbReference type="NCBI Taxonomy" id="94130"/>
    <lineage>
        <taxon>Eukaryota</taxon>
        <taxon>Fungi</taxon>
        <taxon>Fungi incertae sedis</taxon>
        <taxon>Mucoromycota</taxon>
        <taxon>Glomeromycotina</taxon>
        <taxon>Glomeromycetes</taxon>
        <taxon>Glomerales</taxon>
        <taxon>Glomeraceae</taxon>
        <taxon>Rhizophagus</taxon>
    </lineage>
</organism>
<dbReference type="Proteomes" id="UP000615446">
    <property type="component" value="Unassembled WGS sequence"/>
</dbReference>
<proteinExistence type="predicted"/>
<accession>A0A8H3M433</accession>
<dbReference type="EMBL" id="BLAL01000285">
    <property type="protein sequence ID" value="GET00363.1"/>
    <property type="molecule type" value="Genomic_DNA"/>
</dbReference>